<dbReference type="GO" id="GO:0007165">
    <property type="term" value="P:signal transduction"/>
    <property type="evidence" value="ECO:0007669"/>
    <property type="project" value="UniProtKB-KW"/>
</dbReference>
<keyword evidence="5" id="KW-0472">Membrane</keyword>
<feature type="coiled-coil region" evidence="4">
    <location>
        <begin position="249"/>
        <end position="304"/>
    </location>
</feature>
<comment type="similarity">
    <text evidence="2">Belongs to the methyl-accepting chemotaxis (MCP) protein family.</text>
</comment>
<keyword evidence="4" id="KW-0175">Coiled coil</keyword>
<evidence type="ECO:0000256" key="5">
    <source>
        <dbReference type="SAM" id="Phobius"/>
    </source>
</evidence>
<dbReference type="PRINTS" id="PR00260">
    <property type="entry name" value="CHEMTRNSDUCR"/>
</dbReference>
<feature type="transmembrane region" description="Helical" evidence="5">
    <location>
        <begin position="142"/>
        <end position="165"/>
    </location>
</feature>
<feature type="domain" description="Methyl-accepting transducer" evidence="6">
    <location>
        <begin position="322"/>
        <end position="551"/>
    </location>
</feature>
<protein>
    <recommendedName>
        <fullName evidence="6">Methyl-accepting transducer domain-containing protein</fullName>
    </recommendedName>
</protein>
<dbReference type="PANTHER" id="PTHR32089:SF112">
    <property type="entry name" value="LYSOZYME-LIKE PROTEIN-RELATED"/>
    <property type="match status" value="1"/>
</dbReference>
<dbReference type="InterPro" id="IPR004090">
    <property type="entry name" value="Chemotax_Me-accpt_rcpt"/>
</dbReference>
<keyword evidence="5" id="KW-0812">Transmembrane</keyword>
<name>A0A074MGW8_ERYLO</name>
<comment type="caution">
    <text evidence="7">The sequence shown here is derived from an EMBL/GenBank/DDBJ whole genome shotgun (WGS) entry which is preliminary data.</text>
</comment>
<dbReference type="eggNOG" id="COG0840">
    <property type="taxonomic scope" value="Bacteria"/>
</dbReference>
<feature type="transmembrane region" description="Helical" evidence="5">
    <location>
        <begin position="225"/>
        <end position="244"/>
    </location>
</feature>
<reference evidence="7 8" key="1">
    <citation type="submission" date="2014-04" db="EMBL/GenBank/DDBJ databases">
        <title>A comprehensive comparison of genomes of Erythrobacter spp. strains.</title>
        <authorList>
            <person name="Zheng Q."/>
        </authorList>
    </citation>
    <scope>NUCLEOTIDE SEQUENCE [LARGE SCALE GENOMIC DNA]</scope>
    <source>
        <strain evidence="7 8">DSM 6997</strain>
    </source>
</reference>
<dbReference type="Proteomes" id="UP000027647">
    <property type="component" value="Unassembled WGS sequence"/>
</dbReference>
<keyword evidence="1 3" id="KW-0807">Transducer</keyword>
<keyword evidence="8" id="KW-1185">Reference proteome</keyword>
<feature type="transmembrane region" description="Helical" evidence="5">
    <location>
        <begin position="177"/>
        <end position="194"/>
    </location>
</feature>
<dbReference type="AlphaFoldDB" id="A0A074MGW8"/>
<gene>
    <name evidence="7" type="ORF">EH31_05205</name>
</gene>
<dbReference type="EMBL" id="JMIW01000001">
    <property type="protein sequence ID" value="KEO92070.1"/>
    <property type="molecule type" value="Genomic_DNA"/>
</dbReference>
<dbReference type="Pfam" id="PF00015">
    <property type="entry name" value="MCPsignal"/>
    <property type="match status" value="1"/>
</dbReference>
<dbReference type="PROSITE" id="PS50111">
    <property type="entry name" value="CHEMOTAXIS_TRANSDUC_2"/>
    <property type="match status" value="1"/>
</dbReference>
<feature type="transmembrane region" description="Helical" evidence="5">
    <location>
        <begin position="82"/>
        <end position="105"/>
    </location>
</feature>
<dbReference type="GO" id="GO:0004888">
    <property type="term" value="F:transmembrane signaling receptor activity"/>
    <property type="evidence" value="ECO:0007669"/>
    <property type="project" value="InterPro"/>
</dbReference>
<evidence type="ECO:0000256" key="4">
    <source>
        <dbReference type="SAM" id="Coils"/>
    </source>
</evidence>
<dbReference type="STRING" id="1044.EH31_05205"/>
<dbReference type="PANTHER" id="PTHR32089">
    <property type="entry name" value="METHYL-ACCEPTING CHEMOTAXIS PROTEIN MCPB"/>
    <property type="match status" value="1"/>
</dbReference>
<evidence type="ECO:0000259" key="6">
    <source>
        <dbReference type="PROSITE" id="PS50111"/>
    </source>
</evidence>
<keyword evidence="5" id="KW-1133">Transmembrane helix</keyword>
<sequence>MKQEKLIHASSLYGDSEPTGNALADLECSSQVTLNDTGANPPFASESVPAYSVSASFGRILGVPPYNPRWEKLQRDYQNAAVASYLLQNAWATVLAMGLIAFVAGAGEKTWIVQLALLNNTMFFGLGLTLMPGSRTCRVKYANAITGTRVTFAIMMGLAAGWAIFSYATTTFLPDEWNSVAIATSIAVIAIGGIGCSAYPLMSLGFMTIVTSGGIAASIQSGEPIVGYYVAGWFILVMLLYLQILPSSRDSLQRVSDAAELEASEAEKREAIELRHDAERRLLEAREEERLRDEERRVQKDETRRQELFALAEQFEDTIGQVSETVATAAHQFNRTAHMMSRKAFKAAAQIEIIADAAQQVAQGSTAAAAASDQFAVSIDNVSEQAADAAELARSTNETAKATDATVSQMTERAEGIGEIAQLIHTIAGRTRLLAVNASIEAARGGEAGRGFAVVATEVKELANQTSDATGDVASSIQEMQRHSKASADELSDIREQIGLLETAATSIANAMNQQSHASKELAQSIDLAAASAGEVSVSAQELRRAASAVGKASGTLLIASGELESQSDLLKEKVSSFLAQIRKN</sequence>
<dbReference type="RefSeq" id="WP_051698944.1">
    <property type="nucleotide sequence ID" value="NZ_JMIW01000001.1"/>
</dbReference>
<proteinExistence type="inferred from homology"/>
<dbReference type="GO" id="GO:0006935">
    <property type="term" value="P:chemotaxis"/>
    <property type="evidence" value="ECO:0007669"/>
    <property type="project" value="InterPro"/>
</dbReference>
<evidence type="ECO:0000313" key="8">
    <source>
        <dbReference type="Proteomes" id="UP000027647"/>
    </source>
</evidence>
<evidence type="ECO:0000256" key="2">
    <source>
        <dbReference type="ARBA" id="ARBA00029447"/>
    </source>
</evidence>
<accession>A0A074MGW8</accession>
<organism evidence="7 8">
    <name type="scientific">Erythrobacter longus</name>
    <dbReference type="NCBI Taxonomy" id="1044"/>
    <lineage>
        <taxon>Bacteria</taxon>
        <taxon>Pseudomonadati</taxon>
        <taxon>Pseudomonadota</taxon>
        <taxon>Alphaproteobacteria</taxon>
        <taxon>Sphingomonadales</taxon>
        <taxon>Erythrobacteraceae</taxon>
        <taxon>Erythrobacter/Porphyrobacter group</taxon>
        <taxon>Erythrobacter</taxon>
    </lineage>
</organism>
<evidence type="ECO:0000313" key="7">
    <source>
        <dbReference type="EMBL" id="KEO92070.1"/>
    </source>
</evidence>
<dbReference type="Gene3D" id="1.10.287.950">
    <property type="entry name" value="Methyl-accepting chemotaxis protein"/>
    <property type="match status" value="1"/>
</dbReference>
<evidence type="ECO:0000256" key="1">
    <source>
        <dbReference type="ARBA" id="ARBA00023224"/>
    </source>
</evidence>
<dbReference type="GO" id="GO:0016020">
    <property type="term" value="C:membrane"/>
    <property type="evidence" value="ECO:0007669"/>
    <property type="project" value="InterPro"/>
</dbReference>
<dbReference type="InterPro" id="IPR004089">
    <property type="entry name" value="MCPsignal_dom"/>
</dbReference>
<feature type="transmembrane region" description="Helical" evidence="5">
    <location>
        <begin position="111"/>
        <end position="130"/>
    </location>
</feature>
<dbReference type="OrthoDB" id="8482111at2"/>
<dbReference type="SUPFAM" id="SSF58104">
    <property type="entry name" value="Methyl-accepting chemotaxis protein (MCP) signaling domain"/>
    <property type="match status" value="1"/>
</dbReference>
<dbReference type="SMART" id="SM00283">
    <property type="entry name" value="MA"/>
    <property type="match status" value="1"/>
</dbReference>
<evidence type="ECO:0000256" key="3">
    <source>
        <dbReference type="PROSITE-ProRule" id="PRU00284"/>
    </source>
</evidence>